<accession>A0AAN8MUE3</accession>
<evidence type="ECO:0000313" key="3">
    <source>
        <dbReference type="EMBL" id="KAK6337133.1"/>
    </source>
</evidence>
<evidence type="ECO:0000256" key="1">
    <source>
        <dbReference type="SAM" id="MobiDB-lite"/>
    </source>
</evidence>
<proteinExistence type="predicted"/>
<feature type="compositionally biased region" description="Low complexity" evidence="1">
    <location>
        <begin position="166"/>
        <end position="179"/>
    </location>
</feature>
<dbReference type="PROSITE" id="PS51257">
    <property type="entry name" value="PROKAR_LIPOPROTEIN"/>
    <property type="match status" value="1"/>
</dbReference>
<organism evidence="3 4">
    <name type="scientific">Orbilia javanica</name>
    <dbReference type="NCBI Taxonomy" id="47235"/>
    <lineage>
        <taxon>Eukaryota</taxon>
        <taxon>Fungi</taxon>
        <taxon>Dikarya</taxon>
        <taxon>Ascomycota</taxon>
        <taxon>Pezizomycotina</taxon>
        <taxon>Orbiliomycetes</taxon>
        <taxon>Orbiliales</taxon>
        <taxon>Orbiliaceae</taxon>
        <taxon>Orbilia</taxon>
    </lineage>
</organism>
<feature type="region of interest" description="Disordered" evidence="1">
    <location>
        <begin position="269"/>
        <end position="321"/>
    </location>
</feature>
<protein>
    <submittedName>
        <fullName evidence="3">Uncharacterized protein</fullName>
    </submittedName>
</protein>
<keyword evidence="4" id="KW-1185">Reference proteome</keyword>
<dbReference type="EMBL" id="JAVHNR010000007">
    <property type="protein sequence ID" value="KAK6337133.1"/>
    <property type="molecule type" value="Genomic_DNA"/>
</dbReference>
<keyword evidence="2" id="KW-0732">Signal</keyword>
<feature type="region of interest" description="Disordered" evidence="1">
    <location>
        <begin position="155"/>
        <end position="179"/>
    </location>
</feature>
<gene>
    <name evidence="3" type="ORF">TWF718_009917</name>
</gene>
<dbReference type="AlphaFoldDB" id="A0AAN8MUE3"/>
<feature type="compositionally biased region" description="Basic and acidic residues" evidence="1">
    <location>
        <begin position="288"/>
        <end position="297"/>
    </location>
</feature>
<evidence type="ECO:0000256" key="2">
    <source>
        <dbReference type="SAM" id="SignalP"/>
    </source>
</evidence>
<dbReference type="Proteomes" id="UP001313282">
    <property type="component" value="Unassembled WGS sequence"/>
</dbReference>
<reference evidence="3 4" key="1">
    <citation type="submission" date="2019-10" db="EMBL/GenBank/DDBJ databases">
        <authorList>
            <person name="Palmer J.M."/>
        </authorList>
    </citation>
    <scope>NUCLEOTIDE SEQUENCE [LARGE SCALE GENOMIC DNA]</scope>
    <source>
        <strain evidence="3 4">TWF718</strain>
    </source>
</reference>
<comment type="caution">
    <text evidence="3">The sequence shown here is derived from an EMBL/GenBank/DDBJ whole genome shotgun (WGS) entry which is preliminary data.</text>
</comment>
<evidence type="ECO:0000313" key="4">
    <source>
        <dbReference type="Proteomes" id="UP001313282"/>
    </source>
</evidence>
<feature type="chain" id="PRO_5042939969" evidence="2">
    <location>
        <begin position="26"/>
        <end position="321"/>
    </location>
</feature>
<name>A0AAN8MUE3_9PEZI</name>
<sequence length="321" mass="33671">MYSSASKRVILALLLALEASAYTLSFYSSAGCSGPSQWQHSTTNDSTYITPCEPVPAAAGNSILSAAIAGDATDNHWGYTAQLFSDPACNSQVTTISTDSGCESTGPIRSFVVVGTESNFQMPEGSWDAVSYTVNSVESIEWDAVYNETETEYYQNDNYGDGGGSSSSSSSSSSSITYGSSGAAEPVMYPLDDASLEYATSSIDEAGIPGTVDEAVLDADCGDTIQEKEYLIDGNGDGLADGTLSETVTTNPDGDIVKYEKKKVENGQNFAGPGAIMDGTVVHYDPTSPDRDPREPDPVLDDASSGTLTSTGWPAAVLRRE</sequence>
<feature type="signal peptide" evidence="2">
    <location>
        <begin position="1"/>
        <end position="25"/>
    </location>
</feature>